<protein>
    <recommendedName>
        <fullName evidence="6">Protein arginine N-methyltransferase</fullName>
        <ecNumber evidence="6">2.1.1.-</ecNumber>
    </recommendedName>
</protein>
<dbReference type="EC" id="2.1.1.-" evidence="6"/>
<evidence type="ECO:0000259" key="8">
    <source>
        <dbReference type="Pfam" id="PF22528"/>
    </source>
</evidence>
<dbReference type="PIRSF" id="PIRSF036946">
    <property type="entry name" value="Arg_N-mtase"/>
    <property type="match status" value="1"/>
</dbReference>
<dbReference type="Proteomes" id="UP000029120">
    <property type="component" value="Chromosome 8"/>
</dbReference>
<keyword evidence="1 7" id="KW-0489">Methyltransferase</keyword>
<dbReference type="InterPro" id="IPR055135">
    <property type="entry name" value="PRMT_dom"/>
</dbReference>
<evidence type="ECO:0000256" key="3">
    <source>
        <dbReference type="ARBA" id="ARBA00022691"/>
    </source>
</evidence>
<name>A0A087G9H3_ARAAL</name>
<evidence type="ECO:0000313" key="10">
    <source>
        <dbReference type="Proteomes" id="UP000029120"/>
    </source>
</evidence>
<dbReference type="Pfam" id="PF22528">
    <property type="entry name" value="PRMT_C"/>
    <property type="match status" value="2"/>
</dbReference>
<gene>
    <name evidence="9" type="ordered locus">AALP_Aa8g260400</name>
</gene>
<keyword evidence="3 7" id="KW-0949">S-adenosyl-L-methionine</keyword>
<dbReference type="PROSITE" id="PS51678">
    <property type="entry name" value="SAM_MT_PRMT"/>
    <property type="match status" value="2"/>
</dbReference>
<evidence type="ECO:0000256" key="1">
    <source>
        <dbReference type="ARBA" id="ARBA00022603"/>
    </source>
</evidence>
<dbReference type="OrthoDB" id="412876at2759"/>
<evidence type="ECO:0000256" key="4">
    <source>
        <dbReference type="ARBA" id="ARBA00022737"/>
    </source>
</evidence>
<feature type="domain" description="Protein arginine N-methyltransferase" evidence="8">
    <location>
        <begin position="616"/>
        <end position="709"/>
    </location>
</feature>
<dbReference type="eggNOG" id="KOG1501">
    <property type="taxonomic scope" value="Eukaryota"/>
</dbReference>
<dbReference type="PANTHER" id="PTHR11006:SF4">
    <property type="entry name" value="PROTEIN ARGININE N-METHYLTRANSFERASE 7"/>
    <property type="match status" value="1"/>
</dbReference>
<dbReference type="AlphaFoldDB" id="A0A087G9H3"/>
<feature type="domain" description="Protein arginine N-methyltransferase" evidence="8">
    <location>
        <begin position="271"/>
        <end position="373"/>
    </location>
</feature>
<evidence type="ECO:0000256" key="6">
    <source>
        <dbReference type="PIRNR" id="PIRNR036946"/>
    </source>
</evidence>
<dbReference type="FunFam" id="2.70.160.11:FF:000013">
    <property type="entry name" value="Protein arginine N-methyltransferase 1.6"/>
    <property type="match status" value="1"/>
</dbReference>
<dbReference type="FunFam" id="2.70.160.11:FF:000017">
    <property type="entry name" value="Protein arginine N-methyltransferase 1.6"/>
    <property type="match status" value="1"/>
</dbReference>
<dbReference type="EMBL" id="CM002876">
    <property type="protein sequence ID" value="KFK26525.1"/>
    <property type="molecule type" value="Genomic_DNA"/>
</dbReference>
<dbReference type="FunFam" id="3.40.50.150:FF:000070">
    <property type="entry name" value="Protein arginine N-methyltransferase 7"/>
    <property type="match status" value="1"/>
</dbReference>
<dbReference type="OMA" id="CHHDEYS"/>
<evidence type="ECO:0000313" key="9">
    <source>
        <dbReference type="EMBL" id="KFK26525.1"/>
    </source>
</evidence>
<comment type="similarity">
    <text evidence="6">Belongs to the class I-like SAM-binding methyltransferase superfamily. Protein arginine N-methyltransferase family. PRMT7 subfamily.</text>
</comment>
<dbReference type="GO" id="GO:0042054">
    <property type="term" value="F:histone methyltransferase activity"/>
    <property type="evidence" value="ECO:0007669"/>
    <property type="project" value="TreeGrafter"/>
</dbReference>
<proteinExistence type="inferred from homology"/>
<sequence length="720" mass="80537">MSAVSLVVPFHFFRCHSVTTRLRSVAARTMSSQSSQRVFQLRQDPLTGNSEWIVIEENDQTGVPETGLLARTSYLDMLNDSCRNRAFRLAIEKTITEPCHVLDIGAGTGLLSMMAARAMGEEDSKGMVTACESYLPMVKLMRKVLHKNGMAKNINLINKRSDELKVGEDLASQAHVLVSEILDSELLGEGLIPSLQHAHDMLLVDNPKTVPYRATTYCQLVESTFLCNMHDLQNNEAKKPDGVCLVPPGLESLFGIKSEQYAMHVDAIEKEIKLLSEPIKIFEFDFWKRPESDGEIGVDIEAITEGRIHAIISWWVLQLDSEGTIFYSTAPRWIDSNSDTGFRDWCDHWKQCVWYTPGAGVSISKGEKIHLHATHTCTNILYNLKTTQSLTREMTQSPLSTGDLHLTLPPERVAVYGDSIYRQSMIEATRKAVQGKSHPHCLVIDDSLLLPLMALHISNTSRVISLSPGLQENAARYLEAIADSNGYSKDRFKYFREGKAKLTEAYPNEIDLLIGEPYYYGLESGLPWQNLRFWKDRTLLDSVLSKDAVVMPYKGVLRGCAMFLPDFWKSRCCLGSVEGFDHALVNTTLGGCGDLPSGKDSPCLPFFIWQCGETKKLSKEFTVMEFDFSKPITGPCFGEVQVEFIKPGVCHGIALWMDWVMDEKNSTVISTGPDERYWKQGVKLLTKPVTVRVEGSSSIKIQASLDPSSNGELIITHILS</sequence>
<dbReference type="FunFam" id="3.40.50.150:FF:000167">
    <property type="entry name" value="Protein arginine N-methyltransferase"/>
    <property type="match status" value="1"/>
</dbReference>
<keyword evidence="4" id="KW-0677">Repeat</keyword>
<evidence type="ECO:0000256" key="7">
    <source>
        <dbReference type="PROSITE-ProRule" id="PRU01015"/>
    </source>
</evidence>
<dbReference type="PANTHER" id="PTHR11006">
    <property type="entry name" value="PROTEIN ARGININE N-METHYLTRANSFERASE"/>
    <property type="match status" value="1"/>
</dbReference>
<dbReference type="InterPro" id="IPR025799">
    <property type="entry name" value="Arg_MeTrfase"/>
</dbReference>
<dbReference type="InterPro" id="IPR029063">
    <property type="entry name" value="SAM-dependent_MTases_sf"/>
</dbReference>
<dbReference type="GO" id="GO:0016274">
    <property type="term" value="F:protein-arginine N-methyltransferase activity"/>
    <property type="evidence" value="ECO:0007669"/>
    <property type="project" value="InterPro"/>
</dbReference>
<organism evidence="9 10">
    <name type="scientific">Arabis alpina</name>
    <name type="common">Alpine rock-cress</name>
    <dbReference type="NCBI Taxonomy" id="50452"/>
    <lineage>
        <taxon>Eukaryota</taxon>
        <taxon>Viridiplantae</taxon>
        <taxon>Streptophyta</taxon>
        <taxon>Embryophyta</taxon>
        <taxon>Tracheophyta</taxon>
        <taxon>Spermatophyta</taxon>
        <taxon>Magnoliopsida</taxon>
        <taxon>eudicotyledons</taxon>
        <taxon>Gunneridae</taxon>
        <taxon>Pentapetalae</taxon>
        <taxon>rosids</taxon>
        <taxon>malvids</taxon>
        <taxon>Brassicales</taxon>
        <taxon>Brassicaceae</taxon>
        <taxon>Arabideae</taxon>
        <taxon>Arabis</taxon>
    </lineage>
</organism>
<dbReference type="Gene3D" id="3.40.50.150">
    <property type="entry name" value="Vaccinia Virus protein VP39"/>
    <property type="match status" value="2"/>
</dbReference>
<evidence type="ECO:0000256" key="2">
    <source>
        <dbReference type="ARBA" id="ARBA00022679"/>
    </source>
</evidence>
<keyword evidence="10" id="KW-1185">Reference proteome</keyword>
<dbReference type="InterPro" id="IPR014644">
    <property type="entry name" value="MeTrfase_PRMT7"/>
</dbReference>
<dbReference type="GO" id="GO:0032259">
    <property type="term" value="P:methylation"/>
    <property type="evidence" value="ECO:0007669"/>
    <property type="project" value="UniProtKB-KW"/>
</dbReference>
<keyword evidence="2 7" id="KW-0808">Transferase</keyword>
<evidence type="ECO:0000256" key="5">
    <source>
        <dbReference type="ARBA" id="ARBA00054608"/>
    </source>
</evidence>
<dbReference type="Gene3D" id="2.70.160.11">
    <property type="entry name" value="Hnrnp arginine n-methyltransferase1"/>
    <property type="match status" value="2"/>
</dbReference>
<comment type="function">
    <text evidence="5 6">Arginine methyltransferase that can both catalyze the formation of omega-N monomethylarginine (MMA) and symmetrical dimethylarginine (sDMA).</text>
</comment>
<accession>A0A087G9H3</accession>
<reference evidence="10" key="1">
    <citation type="journal article" date="2015" name="Nat. Plants">
        <title>Genome expansion of Arabis alpina linked with retrotransposition and reduced symmetric DNA methylation.</title>
        <authorList>
            <person name="Willing E.M."/>
            <person name="Rawat V."/>
            <person name="Mandakova T."/>
            <person name="Maumus F."/>
            <person name="James G.V."/>
            <person name="Nordstroem K.J."/>
            <person name="Becker C."/>
            <person name="Warthmann N."/>
            <person name="Chica C."/>
            <person name="Szarzynska B."/>
            <person name="Zytnicki M."/>
            <person name="Albani M.C."/>
            <person name="Kiefer C."/>
            <person name="Bergonzi S."/>
            <person name="Castaings L."/>
            <person name="Mateos J.L."/>
            <person name="Berns M.C."/>
            <person name="Bujdoso N."/>
            <person name="Piofczyk T."/>
            <person name="de Lorenzo L."/>
            <person name="Barrero-Sicilia C."/>
            <person name="Mateos I."/>
            <person name="Piednoel M."/>
            <person name="Hagmann J."/>
            <person name="Chen-Min-Tao R."/>
            <person name="Iglesias-Fernandez R."/>
            <person name="Schuster S.C."/>
            <person name="Alonso-Blanco C."/>
            <person name="Roudier F."/>
            <person name="Carbonero P."/>
            <person name="Paz-Ares J."/>
            <person name="Davis S.J."/>
            <person name="Pecinka A."/>
            <person name="Quesneville H."/>
            <person name="Colot V."/>
            <person name="Lysak M.A."/>
            <person name="Weigel D."/>
            <person name="Coupland G."/>
            <person name="Schneeberger K."/>
        </authorList>
    </citation>
    <scope>NUCLEOTIDE SEQUENCE [LARGE SCALE GENOMIC DNA]</scope>
    <source>
        <strain evidence="10">cv. Pajares</strain>
    </source>
</reference>
<dbReference type="SUPFAM" id="SSF53335">
    <property type="entry name" value="S-adenosyl-L-methionine-dependent methyltransferases"/>
    <property type="match status" value="2"/>
</dbReference>
<dbReference type="Gramene" id="KFK26525">
    <property type="protein sequence ID" value="KFK26525"/>
    <property type="gene ID" value="AALP_AA8G260400"/>
</dbReference>